<proteinExistence type="predicted"/>
<sequence length="52" mass="6114">MLCIPGIAKKNRIRIKVESKRKHIYNRRLLINVSLVIPTRVLYLNLSTRQLA</sequence>
<reference evidence="1" key="1">
    <citation type="submission" date="2018-07" db="EMBL/GenBank/DDBJ databases">
        <authorList>
            <person name="Quirk P.G."/>
            <person name="Krulwich T.A."/>
        </authorList>
    </citation>
    <scope>NUCLEOTIDE SEQUENCE</scope>
    <source>
        <strain evidence="1">96224</strain>
    </source>
</reference>
<name>A0A381L7V7_BLUGR</name>
<evidence type="ECO:0000313" key="1">
    <source>
        <dbReference type="EMBL" id="SUZ10008.1"/>
    </source>
</evidence>
<dbReference type="AlphaFoldDB" id="A0A381L7V7"/>
<protein>
    <submittedName>
        <fullName evidence="1">Bgt-20202</fullName>
    </submittedName>
</protein>
<organism evidence="1">
    <name type="scientific">Blumeria graminis f. sp. tritici 96224</name>
    <dbReference type="NCBI Taxonomy" id="1268274"/>
    <lineage>
        <taxon>Eukaryota</taxon>
        <taxon>Fungi</taxon>
        <taxon>Dikarya</taxon>
        <taxon>Ascomycota</taxon>
        <taxon>Pezizomycotina</taxon>
        <taxon>Leotiomycetes</taxon>
        <taxon>Erysiphales</taxon>
        <taxon>Erysiphaceae</taxon>
        <taxon>Blumeria</taxon>
    </lineage>
</organism>
<dbReference type="EMBL" id="UIGY01000068">
    <property type="protein sequence ID" value="SUZ10008.1"/>
    <property type="molecule type" value="Genomic_DNA"/>
</dbReference>
<gene>
    <name evidence="1" type="ORF">BGT96224V2_LOCUS3163</name>
</gene>
<accession>A0A381L7V7</accession>